<dbReference type="CDD" id="cd00075">
    <property type="entry name" value="HATPase"/>
    <property type="match status" value="1"/>
</dbReference>
<dbReference type="InterPro" id="IPR005467">
    <property type="entry name" value="His_kinase_dom"/>
</dbReference>
<organism evidence="8">
    <name type="scientific">marine sediment metagenome</name>
    <dbReference type="NCBI Taxonomy" id="412755"/>
    <lineage>
        <taxon>unclassified sequences</taxon>
        <taxon>metagenomes</taxon>
        <taxon>ecological metagenomes</taxon>
    </lineage>
</organism>
<dbReference type="SMART" id="SM00387">
    <property type="entry name" value="HATPase_c"/>
    <property type="match status" value="1"/>
</dbReference>
<keyword evidence="5" id="KW-0418">Kinase</keyword>
<evidence type="ECO:0000256" key="1">
    <source>
        <dbReference type="ARBA" id="ARBA00000085"/>
    </source>
</evidence>
<comment type="caution">
    <text evidence="8">The sequence shown here is derived from an EMBL/GenBank/DDBJ whole genome shotgun (WGS) entry which is preliminary data.</text>
</comment>
<dbReference type="PANTHER" id="PTHR43711">
    <property type="entry name" value="TWO-COMPONENT HISTIDINE KINASE"/>
    <property type="match status" value="1"/>
</dbReference>
<evidence type="ECO:0000256" key="4">
    <source>
        <dbReference type="ARBA" id="ARBA00022679"/>
    </source>
</evidence>
<gene>
    <name evidence="8" type="ORF">LCGC14_1726770</name>
</gene>
<dbReference type="PROSITE" id="PS50109">
    <property type="entry name" value="HIS_KIN"/>
    <property type="match status" value="1"/>
</dbReference>
<evidence type="ECO:0000313" key="8">
    <source>
        <dbReference type="EMBL" id="KKM08148.1"/>
    </source>
</evidence>
<evidence type="ECO:0000256" key="2">
    <source>
        <dbReference type="ARBA" id="ARBA00012438"/>
    </source>
</evidence>
<dbReference type="InterPro" id="IPR004358">
    <property type="entry name" value="Sig_transdc_His_kin-like_C"/>
</dbReference>
<sequence length="266" mass="30597">MVQMIDEIETVGTNRNITGRKKKERKLNKSEEKYRNAYFRMVFLQKLIAHDIKNVFNSIISLQYLGSLYNNNNKELSKILENIKGAIQRGGVLIDNVRKLSFLESSKITLKKVEVNKILTSSINFVHSSFPVLDIKINIKPLDKKFYVQANELLSDVFDNILLNGVKHHDNSKIEILIKMYGCRNYNKDFLKFEFIDNGKGIPDKKKNLIFQNAFEKDTILNSGGLGLILVNFIVKNYSGYIWIEDKVKGNYSKGSNIIILIPEAK</sequence>
<dbReference type="InterPro" id="IPR036890">
    <property type="entry name" value="HATPase_C_sf"/>
</dbReference>
<evidence type="ECO:0000256" key="5">
    <source>
        <dbReference type="ARBA" id="ARBA00022777"/>
    </source>
</evidence>
<evidence type="ECO:0000256" key="6">
    <source>
        <dbReference type="ARBA" id="ARBA00023012"/>
    </source>
</evidence>
<dbReference type="AlphaFoldDB" id="A0A0F9KAG7"/>
<feature type="domain" description="Histidine kinase" evidence="7">
    <location>
        <begin position="47"/>
        <end position="266"/>
    </location>
</feature>
<dbReference type="PANTHER" id="PTHR43711:SF1">
    <property type="entry name" value="HISTIDINE KINASE 1"/>
    <property type="match status" value="1"/>
</dbReference>
<evidence type="ECO:0000256" key="3">
    <source>
        <dbReference type="ARBA" id="ARBA00022553"/>
    </source>
</evidence>
<dbReference type="SUPFAM" id="SSF55874">
    <property type="entry name" value="ATPase domain of HSP90 chaperone/DNA topoisomerase II/histidine kinase"/>
    <property type="match status" value="1"/>
</dbReference>
<dbReference type="InterPro" id="IPR003594">
    <property type="entry name" value="HATPase_dom"/>
</dbReference>
<evidence type="ECO:0000259" key="7">
    <source>
        <dbReference type="PROSITE" id="PS50109"/>
    </source>
</evidence>
<dbReference type="EMBL" id="LAZR01015615">
    <property type="protein sequence ID" value="KKM08148.1"/>
    <property type="molecule type" value="Genomic_DNA"/>
</dbReference>
<protein>
    <recommendedName>
        <fullName evidence="2">histidine kinase</fullName>
        <ecNumber evidence="2">2.7.13.3</ecNumber>
    </recommendedName>
</protein>
<dbReference type="GO" id="GO:0000155">
    <property type="term" value="F:phosphorelay sensor kinase activity"/>
    <property type="evidence" value="ECO:0007669"/>
    <property type="project" value="InterPro"/>
</dbReference>
<comment type="catalytic activity">
    <reaction evidence="1">
        <text>ATP + protein L-histidine = ADP + protein N-phospho-L-histidine.</text>
        <dbReference type="EC" id="2.7.13.3"/>
    </reaction>
</comment>
<name>A0A0F9KAG7_9ZZZZ</name>
<keyword evidence="6" id="KW-0902">Two-component regulatory system</keyword>
<accession>A0A0F9KAG7</accession>
<dbReference type="Pfam" id="PF02518">
    <property type="entry name" value="HATPase_c"/>
    <property type="match status" value="1"/>
</dbReference>
<dbReference type="Gene3D" id="3.30.565.10">
    <property type="entry name" value="Histidine kinase-like ATPase, C-terminal domain"/>
    <property type="match status" value="1"/>
</dbReference>
<dbReference type="InterPro" id="IPR050736">
    <property type="entry name" value="Sensor_HK_Regulatory"/>
</dbReference>
<dbReference type="InterPro" id="IPR003661">
    <property type="entry name" value="HisK_dim/P_dom"/>
</dbReference>
<dbReference type="EC" id="2.7.13.3" evidence="2"/>
<proteinExistence type="predicted"/>
<keyword evidence="4" id="KW-0808">Transferase</keyword>
<reference evidence="8" key="1">
    <citation type="journal article" date="2015" name="Nature">
        <title>Complex archaea that bridge the gap between prokaryotes and eukaryotes.</title>
        <authorList>
            <person name="Spang A."/>
            <person name="Saw J.H."/>
            <person name="Jorgensen S.L."/>
            <person name="Zaremba-Niedzwiedzka K."/>
            <person name="Martijn J."/>
            <person name="Lind A.E."/>
            <person name="van Eijk R."/>
            <person name="Schleper C."/>
            <person name="Guy L."/>
            <person name="Ettema T.J."/>
        </authorList>
    </citation>
    <scope>NUCLEOTIDE SEQUENCE</scope>
</reference>
<dbReference type="CDD" id="cd00082">
    <property type="entry name" value="HisKA"/>
    <property type="match status" value="1"/>
</dbReference>
<dbReference type="PRINTS" id="PR00344">
    <property type="entry name" value="BCTRLSENSOR"/>
</dbReference>
<keyword evidence="3" id="KW-0597">Phosphoprotein</keyword>